<evidence type="ECO:0000256" key="4">
    <source>
        <dbReference type="ARBA" id="ARBA00022759"/>
    </source>
</evidence>
<dbReference type="Gene3D" id="3.30.70.270">
    <property type="match status" value="1"/>
</dbReference>
<dbReference type="SUPFAM" id="SSF53098">
    <property type="entry name" value="Ribonuclease H-like"/>
    <property type="match status" value="1"/>
</dbReference>
<evidence type="ECO:0000256" key="5">
    <source>
        <dbReference type="ARBA" id="ARBA00022801"/>
    </source>
</evidence>
<dbReference type="Pfam" id="PF00665">
    <property type="entry name" value="rve"/>
    <property type="match status" value="1"/>
</dbReference>
<dbReference type="AlphaFoldDB" id="A0A225WXR7"/>
<dbReference type="InterPro" id="IPR041373">
    <property type="entry name" value="RT_RNaseH"/>
</dbReference>
<dbReference type="GO" id="GO:0016787">
    <property type="term" value="F:hydrolase activity"/>
    <property type="evidence" value="ECO:0007669"/>
    <property type="project" value="UniProtKB-KW"/>
</dbReference>
<accession>A0A225WXR7</accession>
<gene>
    <name evidence="8" type="ORF">PHMEG_0003542</name>
</gene>
<evidence type="ECO:0000313" key="9">
    <source>
        <dbReference type="Proteomes" id="UP000198211"/>
    </source>
</evidence>
<organism evidence="8 9">
    <name type="scientific">Phytophthora megakarya</name>
    <dbReference type="NCBI Taxonomy" id="4795"/>
    <lineage>
        <taxon>Eukaryota</taxon>
        <taxon>Sar</taxon>
        <taxon>Stramenopiles</taxon>
        <taxon>Oomycota</taxon>
        <taxon>Peronosporomycetes</taxon>
        <taxon>Peronosporales</taxon>
        <taxon>Peronosporaceae</taxon>
        <taxon>Phytophthora</taxon>
    </lineage>
</organism>
<dbReference type="GO" id="GO:0015074">
    <property type="term" value="P:DNA integration"/>
    <property type="evidence" value="ECO:0007669"/>
    <property type="project" value="InterPro"/>
</dbReference>
<keyword evidence="9" id="KW-1185">Reference proteome</keyword>
<feature type="domain" description="Integrase catalytic" evidence="7">
    <location>
        <begin position="340"/>
        <end position="507"/>
    </location>
</feature>
<dbReference type="Gene3D" id="1.10.340.70">
    <property type="match status" value="1"/>
</dbReference>
<dbReference type="EMBL" id="NBNE01000183">
    <property type="protein sequence ID" value="OWZ21848.1"/>
    <property type="molecule type" value="Genomic_DNA"/>
</dbReference>
<comment type="caution">
    <text evidence="8">The sequence shown here is derived from an EMBL/GenBank/DDBJ whole genome shotgun (WGS) entry which is preliminary data.</text>
</comment>
<dbReference type="PANTHER" id="PTHR37984">
    <property type="entry name" value="PROTEIN CBG26694"/>
    <property type="match status" value="1"/>
</dbReference>
<keyword evidence="2" id="KW-0548">Nucleotidyltransferase</keyword>
<keyword evidence="3" id="KW-0540">Nuclease</keyword>
<evidence type="ECO:0000256" key="6">
    <source>
        <dbReference type="ARBA" id="ARBA00022918"/>
    </source>
</evidence>
<dbReference type="PROSITE" id="PS50994">
    <property type="entry name" value="INTEGRASE"/>
    <property type="match status" value="1"/>
</dbReference>
<dbReference type="SUPFAM" id="SSF56672">
    <property type="entry name" value="DNA/RNA polymerases"/>
    <property type="match status" value="1"/>
</dbReference>
<sequence>MASPSTAAELQQFVCAANWMRSSIPDFARVTSPLYAILENFMQYSGARSKKQLQMVALSSLGWGHIEEQNLAEVKSKLSKMVPLAHLNPAWDVALVTDAMVILWSLTSLAYDEKEAYAIVDSCKRSEYLLLRPRGFRLYTDHRNLIYIFYPYAIDGSMQHYQADKLQRWSMTLSSFNYEIEHIRGEDSAWGDLLSRWDASTVSQVTARMHRLAIIDQVSPLVSADLEWPSYAEIAREQEDALRRSVVSTFCWDDAQKIVVNCEGRVWIPSHAIDLQQRFCVFAHAGARGHSGVEASLKPLSDLFVWSTMSDDMASFVASCLHRLTTHGSKVPRPFGENLRATKPNELLHFDFLCLPRSAVGTAYILVLKDNLSGFVELIECERPTSNVAYHGLLGWFKRFGIVHQWISDQGSPFIGELVDKFRVLLGAQHHFGTAYTPWANGSVEVVNRLILRSLKPRLNQSVASDLAAYTSDAKQYGFDRLGGVAPVTAFMGLLGSSQLSAILTATSAVEISVEWVHPEQQQHLKEVHVTLNELHQKVSTTCAKRNA</sequence>
<proteinExistence type="predicted"/>
<evidence type="ECO:0000256" key="2">
    <source>
        <dbReference type="ARBA" id="ARBA00022695"/>
    </source>
</evidence>
<evidence type="ECO:0000259" key="7">
    <source>
        <dbReference type="PROSITE" id="PS50994"/>
    </source>
</evidence>
<dbReference type="PANTHER" id="PTHR37984:SF5">
    <property type="entry name" value="PROTEIN NYNRIN-LIKE"/>
    <property type="match status" value="1"/>
</dbReference>
<dbReference type="InterPro" id="IPR012337">
    <property type="entry name" value="RNaseH-like_sf"/>
</dbReference>
<name>A0A225WXR7_9STRA</name>
<dbReference type="InterPro" id="IPR050951">
    <property type="entry name" value="Retrovirus_Pol_polyprotein"/>
</dbReference>
<dbReference type="Pfam" id="PF17917">
    <property type="entry name" value="RT_RNaseH"/>
    <property type="match status" value="1"/>
</dbReference>
<evidence type="ECO:0000313" key="8">
    <source>
        <dbReference type="EMBL" id="OWZ21848.1"/>
    </source>
</evidence>
<dbReference type="GO" id="GO:0003964">
    <property type="term" value="F:RNA-directed DNA polymerase activity"/>
    <property type="evidence" value="ECO:0007669"/>
    <property type="project" value="UniProtKB-KW"/>
</dbReference>
<dbReference type="Gene3D" id="3.30.420.10">
    <property type="entry name" value="Ribonuclease H-like superfamily/Ribonuclease H"/>
    <property type="match status" value="1"/>
</dbReference>
<dbReference type="Proteomes" id="UP000198211">
    <property type="component" value="Unassembled WGS sequence"/>
</dbReference>
<dbReference type="InterPro" id="IPR036397">
    <property type="entry name" value="RNaseH_sf"/>
</dbReference>
<keyword evidence="4" id="KW-0255">Endonuclease</keyword>
<dbReference type="GO" id="GO:0003676">
    <property type="term" value="F:nucleic acid binding"/>
    <property type="evidence" value="ECO:0007669"/>
    <property type="project" value="InterPro"/>
</dbReference>
<dbReference type="InterPro" id="IPR001584">
    <property type="entry name" value="Integrase_cat-core"/>
</dbReference>
<keyword evidence="1" id="KW-0808">Transferase</keyword>
<evidence type="ECO:0000256" key="3">
    <source>
        <dbReference type="ARBA" id="ARBA00022722"/>
    </source>
</evidence>
<keyword evidence="6" id="KW-0695">RNA-directed DNA polymerase</keyword>
<reference evidence="9" key="1">
    <citation type="submission" date="2017-03" db="EMBL/GenBank/DDBJ databases">
        <title>Phytopthora megakarya and P. palmivora, two closely related causual agents of cacao black pod achieved similar genome size and gene model numbers by different mechanisms.</title>
        <authorList>
            <person name="Ali S."/>
            <person name="Shao J."/>
            <person name="Larry D.J."/>
            <person name="Kronmiller B."/>
            <person name="Shen D."/>
            <person name="Strem M.D."/>
            <person name="Melnick R.L."/>
            <person name="Guiltinan M.J."/>
            <person name="Tyler B.M."/>
            <person name="Meinhardt L.W."/>
            <person name="Bailey B.A."/>
        </authorList>
    </citation>
    <scope>NUCLEOTIDE SEQUENCE [LARGE SCALE GENOMIC DNA]</scope>
    <source>
        <strain evidence="9">zdho120</strain>
    </source>
</reference>
<evidence type="ECO:0000256" key="1">
    <source>
        <dbReference type="ARBA" id="ARBA00022679"/>
    </source>
</evidence>
<keyword evidence="5" id="KW-0378">Hydrolase</keyword>
<dbReference type="GO" id="GO:0004519">
    <property type="term" value="F:endonuclease activity"/>
    <property type="evidence" value="ECO:0007669"/>
    <property type="project" value="UniProtKB-KW"/>
</dbReference>
<dbReference type="InterPro" id="IPR043128">
    <property type="entry name" value="Rev_trsase/Diguanyl_cyclase"/>
</dbReference>
<dbReference type="OrthoDB" id="78677at2759"/>
<dbReference type="InterPro" id="IPR043502">
    <property type="entry name" value="DNA/RNA_pol_sf"/>
</dbReference>
<protein>
    <recommendedName>
        <fullName evidence="7">Integrase catalytic domain-containing protein</fullName>
    </recommendedName>
</protein>